<keyword evidence="1" id="KW-1133">Transmembrane helix</keyword>
<feature type="transmembrane region" description="Helical" evidence="1">
    <location>
        <begin position="404"/>
        <end position="431"/>
    </location>
</feature>
<dbReference type="EMBL" id="JAINVV010000005">
    <property type="protein sequence ID" value="MBY8823254.1"/>
    <property type="molecule type" value="Genomic_DNA"/>
</dbReference>
<accession>A0ABS7PPK2</accession>
<gene>
    <name evidence="2" type="ORF">K7G82_13190</name>
</gene>
<evidence type="ECO:0000313" key="2">
    <source>
        <dbReference type="EMBL" id="MBY8823254.1"/>
    </source>
</evidence>
<evidence type="ECO:0000313" key="3">
    <source>
        <dbReference type="Proteomes" id="UP000706039"/>
    </source>
</evidence>
<feature type="transmembrane region" description="Helical" evidence="1">
    <location>
        <begin position="469"/>
        <end position="491"/>
    </location>
</feature>
<comment type="caution">
    <text evidence="2">The sequence shown here is derived from an EMBL/GenBank/DDBJ whole genome shotgun (WGS) entry which is preliminary data.</text>
</comment>
<name>A0ABS7PPK2_9SPHN</name>
<sequence length="738" mass="80246">MTANFHLSTVGDYPWTSAAYSYVGWVPNVSGHLSFGLVCANGEAQALNLGSCANGGRAMVIHHRRSAEDFPLPGRLVGHFRRSVTLDYVVSARTSAANTPFLLDGKVGERAEEHGVLVGVVLVLPRDSDAEASAARKAFLAEVDDAIGKGVACEAPDEVLAAKALPEFVADRANDYRGKIACHRVNFALFRTGELRIWFDMDEFLGRDTLERPPTNVQTLAAEILPSQIYFCLKDLIHHHYHHDPHTDQLLDLYRIDTSAPTFDDSKWRIDTLRGLAKVVVEFRHSDAPTSNKKALGVLAYADAFQSLLARVQRKRRVEEDMVAHKGIIPYDFNHVRASIEALDALNESKRGALLQLFGILVGVILSAFALWAGAVQIQPLLCDAMKVTNTPCPAMKPNTAVDFINWVVANPLGFVLVLAVLGFIAFIWFFKGITSVPGQRAVRIWVNRFSSAIGTTLSQKSGSDNLGYIVYVSIIGALMTASGLIAYWIVPKTEVPSVAEIGRDASGPWSQLDRLATKKPSETGLFTSSIIAPHLRDLTGEDYDSFMALMADSGSLQQKDGIFWVTGRAANVAGRDGAYLIIDQRHRKLEIGLRQDGATKVYRTPGSTIAKPAAVTEMLDGITADVGPLAVLAPVCKLSPTSSKSRTLIFEGHLPGAEPCDYKIMLRAGQLFSYSPTSARGLQIAIGAPGKQAVPIERTYTAATDGEHLVRITWQSVGGTPEARAALRPFYARAKVQ</sequence>
<evidence type="ECO:0000256" key="1">
    <source>
        <dbReference type="SAM" id="Phobius"/>
    </source>
</evidence>
<keyword evidence="1" id="KW-0812">Transmembrane</keyword>
<dbReference type="Proteomes" id="UP000706039">
    <property type="component" value="Unassembled WGS sequence"/>
</dbReference>
<dbReference type="RefSeq" id="WP_222990371.1">
    <property type="nucleotide sequence ID" value="NZ_JAINVV010000005.1"/>
</dbReference>
<proteinExistence type="predicted"/>
<protein>
    <submittedName>
        <fullName evidence="2">Uncharacterized protein</fullName>
    </submittedName>
</protein>
<feature type="transmembrane region" description="Helical" evidence="1">
    <location>
        <begin position="353"/>
        <end position="372"/>
    </location>
</feature>
<reference evidence="2 3" key="1">
    <citation type="submission" date="2021-08" db="EMBL/GenBank/DDBJ databases">
        <authorList>
            <person name="Tuo L."/>
        </authorList>
    </citation>
    <scope>NUCLEOTIDE SEQUENCE [LARGE SCALE GENOMIC DNA]</scope>
    <source>
        <strain evidence="2 3">JCM 31229</strain>
    </source>
</reference>
<organism evidence="2 3">
    <name type="scientific">Sphingomonas colocasiae</name>
    <dbReference type="NCBI Taxonomy" id="1848973"/>
    <lineage>
        <taxon>Bacteria</taxon>
        <taxon>Pseudomonadati</taxon>
        <taxon>Pseudomonadota</taxon>
        <taxon>Alphaproteobacteria</taxon>
        <taxon>Sphingomonadales</taxon>
        <taxon>Sphingomonadaceae</taxon>
        <taxon>Sphingomonas</taxon>
    </lineage>
</organism>
<keyword evidence="3" id="KW-1185">Reference proteome</keyword>
<keyword evidence="1" id="KW-0472">Membrane</keyword>